<proteinExistence type="inferred from homology"/>
<protein>
    <submittedName>
        <fullName evidence="6">Uncharacterized protein</fullName>
    </submittedName>
</protein>
<sequence length="362" mass="41606">MAHMNSGNGGTSYAKNSVQQKIGISKSLHILDETLKNMFTNGSFPTKCFRMADLGCSSGPNTLFVVSHIIEEIEELCKDVSEFEVFLNDLPENDFNNVFKLLPSFYEKLNYDHGKRIKYFVSGLPGTFYGRLLPSQTVNFVYSSNSLHWLSQTPEGLENNRDNIYMTTTSPPDVYKAYAKQYQRDFSTFLRSRGEEMLRDGRMVLTFIGRSVEDQYEKDDIANYKLLADTLLDMVAEGHVKEGDLHSFNVPLYRPCKQEVESVIQQEGSFSLDRIEDILVPRDSYVKHENVTNQDNEVSDEYKRGKEMANRIRAYIEPLLDSHFGSSIMDDLFRRFGMKLAEHLSREEPSFMRTIVVCLTKT</sequence>
<keyword evidence="5" id="KW-0460">Magnesium</keyword>
<dbReference type="Pfam" id="PF03492">
    <property type="entry name" value="Methyltransf_7"/>
    <property type="match status" value="1"/>
</dbReference>
<accession>A0AAV6W560</accession>
<dbReference type="GO" id="GO:0032259">
    <property type="term" value="P:methylation"/>
    <property type="evidence" value="ECO:0007669"/>
    <property type="project" value="UniProtKB-KW"/>
</dbReference>
<evidence type="ECO:0000313" key="7">
    <source>
        <dbReference type="Proteomes" id="UP000826271"/>
    </source>
</evidence>
<evidence type="ECO:0000256" key="2">
    <source>
        <dbReference type="ARBA" id="ARBA00022603"/>
    </source>
</evidence>
<keyword evidence="3" id="KW-0808">Transferase</keyword>
<evidence type="ECO:0000256" key="1">
    <source>
        <dbReference type="ARBA" id="ARBA00007967"/>
    </source>
</evidence>
<keyword evidence="2" id="KW-0489">Methyltransferase</keyword>
<dbReference type="InterPro" id="IPR005299">
    <property type="entry name" value="MeTrfase_7"/>
</dbReference>
<dbReference type="InterPro" id="IPR029063">
    <property type="entry name" value="SAM-dependent_MTases_sf"/>
</dbReference>
<dbReference type="Gene3D" id="1.10.1200.270">
    <property type="entry name" value="Methyltransferase, alpha-helical capping domain"/>
    <property type="match status" value="1"/>
</dbReference>
<reference evidence="6" key="1">
    <citation type="submission" date="2019-10" db="EMBL/GenBank/DDBJ databases">
        <authorList>
            <person name="Zhang R."/>
            <person name="Pan Y."/>
            <person name="Wang J."/>
            <person name="Ma R."/>
            <person name="Yu S."/>
        </authorList>
    </citation>
    <scope>NUCLEOTIDE SEQUENCE</scope>
    <source>
        <strain evidence="6">LA-IB0</strain>
        <tissue evidence="6">Leaf</tissue>
    </source>
</reference>
<dbReference type="AlphaFoldDB" id="A0AAV6W560"/>
<dbReference type="Proteomes" id="UP000826271">
    <property type="component" value="Unassembled WGS sequence"/>
</dbReference>
<dbReference type="InterPro" id="IPR042086">
    <property type="entry name" value="MeTrfase_capping"/>
</dbReference>
<dbReference type="Gene3D" id="3.40.50.150">
    <property type="entry name" value="Vaccinia Virus protein VP39"/>
    <property type="match status" value="1"/>
</dbReference>
<keyword evidence="7" id="KW-1185">Reference proteome</keyword>
<evidence type="ECO:0000256" key="3">
    <source>
        <dbReference type="ARBA" id="ARBA00022679"/>
    </source>
</evidence>
<organism evidence="6 7">
    <name type="scientific">Buddleja alternifolia</name>
    <dbReference type="NCBI Taxonomy" id="168488"/>
    <lineage>
        <taxon>Eukaryota</taxon>
        <taxon>Viridiplantae</taxon>
        <taxon>Streptophyta</taxon>
        <taxon>Embryophyta</taxon>
        <taxon>Tracheophyta</taxon>
        <taxon>Spermatophyta</taxon>
        <taxon>Magnoliopsida</taxon>
        <taxon>eudicotyledons</taxon>
        <taxon>Gunneridae</taxon>
        <taxon>Pentapetalae</taxon>
        <taxon>asterids</taxon>
        <taxon>lamiids</taxon>
        <taxon>Lamiales</taxon>
        <taxon>Scrophulariaceae</taxon>
        <taxon>Buddlejeae</taxon>
        <taxon>Buddleja</taxon>
    </lineage>
</organism>
<evidence type="ECO:0000313" key="6">
    <source>
        <dbReference type="EMBL" id="KAG8363517.1"/>
    </source>
</evidence>
<evidence type="ECO:0000256" key="5">
    <source>
        <dbReference type="ARBA" id="ARBA00022842"/>
    </source>
</evidence>
<keyword evidence="4" id="KW-0479">Metal-binding</keyword>
<gene>
    <name evidence="6" type="ORF">BUALT_Bualt19G0030700</name>
</gene>
<comment type="caution">
    <text evidence="6">The sequence shown here is derived from an EMBL/GenBank/DDBJ whole genome shotgun (WGS) entry which is preliminary data.</text>
</comment>
<name>A0AAV6W560_9LAMI</name>
<dbReference type="PANTHER" id="PTHR31009">
    <property type="entry name" value="S-ADENOSYL-L-METHIONINE:CARBOXYL METHYLTRANSFERASE FAMILY PROTEIN"/>
    <property type="match status" value="1"/>
</dbReference>
<dbReference type="EMBL" id="WHWC01000019">
    <property type="protein sequence ID" value="KAG8363517.1"/>
    <property type="molecule type" value="Genomic_DNA"/>
</dbReference>
<dbReference type="GO" id="GO:0008168">
    <property type="term" value="F:methyltransferase activity"/>
    <property type="evidence" value="ECO:0007669"/>
    <property type="project" value="UniProtKB-KW"/>
</dbReference>
<dbReference type="SUPFAM" id="SSF53335">
    <property type="entry name" value="S-adenosyl-L-methionine-dependent methyltransferases"/>
    <property type="match status" value="1"/>
</dbReference>
<comment type="similarity">
    <text evidence="1">Belongs to the methyltransferase superfamily. Type-7 methyltransferase family.</text>
</comment>
<dbReference type="GO" id="GO:0046872">
    <property type="term" value="F:metal ion binding"/>
    <property type="evidence" value="ECO:0007669"/>
    <property type="project" value="UniProtKB-KW"/>
</dbReference>
<evidence type="ECO:0000256" key="4">
    <source>
        <dbReference type="ARBA" id="ARBA00022723"/>
    </source>
</evidence>